<dbReference type="PANTHER" id="PTHR42663">
    <property type="entry name" value="HYDROLASE C777.06C-RELATED-RELATED"/>
    <property type="match status" value="1"/>
</dbReference>
<dbReference type="eggNOG" id="COG1235">
    <property type="taxonomic scope" value="Bacteria"/>
</dbReference>
<dbReference type="PANTHER" id="PTHR42663:SF7">
    <property type="entry name" value="COENZYME PQQ SYNTHESIS PROTEIN B"/>
    <property type="match status" value="1"/>
</dbReference>
<dbReference type="Pfam" id="PF12706">
    <property type="entry name" value="Lactamase_B_2"/>
    <property type="match status" value="1"/>
</dbReference>
<dbReference type="CDD" id="cd16274">
    <property type="entry name" value="PQQB-like_MBL-fold"/>
    <property type="match status" value="1"/>
</dbReference>
<evidence type="ECO:0000259" key="8">
    <source>
        <dbReference type="Pfam" id="PF12706"/>
    </source>
</evidence>
<dbReference type="AlphaFoldDB" id="D4GEB4"/>
<dbReference type="UniPathway" id="UPA00539"/>
<evidence type="ECO:0000256" key="6">
    <source>
        <dbReference type="ARBA" id="ARBA00030966"/>
    </source>
</evidence>
<dbReference type="InterPro" id="IPR011842">
    <property type="entry name" value="PQQ_synth_PqqB"/>
</dbReference>
<reference evidence="9 10" key="1">
    <citation type="journal article" date="2010" name="J. Bacteriol.">
        <title>Genome sequence of Pantoea ananatis LMG20103, the causative agent of Eucalyptus blight and dieback.</title>
        <authorList>
            <person name="De Maayer P."/>
            <person name="Chan W.Y."/>
            <person name="Venter S.N."/>
            <person name="Toth I.K."/>
            <person name="Birch P.R."/>
            <person name="Joubert F."/>
            <person name="Coutinho T.A."/>
        </authorList>
    </citation>
    <scope>NUCLEOTIDE SEQUENCE [LARGE SCALE GENOMIC DNA]</scope>
    <source>
        <strain evidence="9 10">LMG 20103</strain>
    </source>
</reference>
<evidence type="ECO:0000313" key="9">
    <source>
        <dbReference type="EMBL" id="ADD77021.1"/>
    </source>
</evidence>
<dbReference type="KEGG" id="pam:PANA_1854"/>
<evidence type="ECO:0000256" key="7">
    <source>
        <dbReference type="HAMAP-Rule" id="MF_00653"/>
    </source>
</evidence>
<sequence length="321" mass="34980">MPAVCAGILFQHLVPFMFIKVLGSAAGGGFPQWNCNCPNCDGVRNGTLQASPRTQSSIIISDNGEDWVLCNASPDISQQILHTPELVKKGVLRGTAIGGIILTDSQIDHTTGLLSLREGCPHQVWCTPEVHDDLTTGFPVFTMLKHWNGGLQHRPIRPLTPFNVDVCPDLQFTAIPILSNAPPYSPYRDRPLPGHNVALFIENRANGQTLLYAPGLGEPDAVILPWLEQADCLLIDGTVWQDDELLTAGVGKNTGKAMGHLALAEEQGLMALLARLPAKRKILIHINNTNPVLNEQSPQRQYLTQQGIEVSHDGMAIHLQD</sequence>
<dbReference type="SUPFAM" id="SSF56281">
    <property type="entry name" value="Metallo-hydrolase/oxidoreductase"/>
    <property type="match status" value="1"/>
</dbReference>
<dbReference type="EMBL" id="CP001875">
    <property type="protein sequence ID" value="ADD77021.1"/>
    <property type="molecule type" value="Genomic_DNA"/>
</dbReference>
<comment type="similarity">
    <text evidence="2 7">Belongs to the PqqB family.</text>
</comment>
<feature type="domain" description="Metallo-beta-lactamase" evidence="8">
    <location>
        <begin position="67"/>
        <end position="286"/>
    </location>
</feature>
<keyword evidence="4 7" id="KW-0813">Transport</keyword>
<evidence type="ECO:0000256" key="4">
    <source>
        <dbReference type="ARBA" id="ARBA00022448"/>
    </source>
</evidence>
<dbReference type="Proteomes" id="UP000001702">
    <property type="component" value="Chromosome"/>
</dbReference>
<keyword evidence="10" id="KW-1185">Reference proteome</keyword>
<proteinExistence type="inferred from homology"/>
<gene>
    <name evidence="7 9" type="primary">pqqB</name>
    <name evidence="9" type="ordered locus">PANA_1854</name>
</gene>
<evidence type="ECO:0000256" key="2">
    <source>
        <dbReference type="ARBA" id="ARBA00008481"/>
    </source>
</evidence>
<organism evidence="9 10">
    <name type="scientific">Pantoea ananatis (strain LMG 20103)</name>
    <dbReference type="NCBI Taxonomy" id="706191"/>
    <lineage>
        <taxon>Bacteria</taxon>
        <taxon>Pseudomonadati</taxon>
        <taxon>Pseudomonadota</taxon>
        <taxon>Gammaproteobacteria</taxon>
        <taxon>Enterobacterales</taxon>
        <taxon>Erwiniaceae</taxon>
        <taxon>Pantoea</taxon>
    </lineage>
</organism>
<dbReference type="GO" id="GO:0018189">
    <property type="term" value="P:pyrroloquinoline quinone biosynthetic process"/>
    <property type="evidence" value="ECO:0007669"/>
    <property type="project" value="UniProtKB-UniRule"/>
</dbReference>
<dbReference type="HAMAP" id="MF_00653">
    <property type="entry name" value="PQQ_syn_PqqB"/>
    <property type="match status" value="1"/>
</dbReference>
<evidence type="ECO:0000256" key="1">
    <source>
        <dbReference type="ARBA" id="ARBA00004886"/>
    </source>
</evidence>
<dbReference type="NCBIfam" id="TIGR02108">
    <property type="entry name" value="PQQ_syn_pqqB"/>
    <property type="match status" value="1"/>
</dbReference>
<dbReference type="STRING" id="706191.PANA_1854"/>
<comment type="pathway">
    <text evidence="1 7">Cofactor biosynthesis; pyrroloquinoline quinone biosynthesis.</text>
</comment>
<evidence type="ECO:0000256" key="3">
    <source>
        <dbReference type="ARBA" id="ARBA00015084"/>
    </source>
</evidence>
<dbReference type="Gene3D" id="3.60.15.10">
    <property type="entry name" value="Ribonuclease Z/Hydroxyacylglutathione hydrolase-like"/>
    <property type="match status" value="1"/>
</dbReference>
<dbReference type="HOGENOM" id="CLU_061120_0_0_6"/>
<dbReference type="InterPro" id="IPR036866">
    <property type="entry name" value="RibonucZ/Hydroxyglut_hydro"/>
</dbReference>
<evidence type="ECO:0000313" key="10">
    <source>
        <dbReference type="Proteomes" id="UP000001702"/>
    </source>
</evidence>
<name>D4GEB4_PANAM</name>
<keyword evidence="5 7" id="KW-0884">PQQ biosynthesis</keyword>
<accession>D4GEB4</accession>
<dbReference type="InterPro" id="IPR001279">
    <property type="entry name" value="Metallo-B-lactamas"/>
</dbReference>
<comment type="function">
    <text evidence="7">May be involved in the transport of PQQ or its precursor to the periplasm.</text>
</comment>
<evidence type="ECO:0000256" key="5">
    <source>
        <dbReference type="ARBA" id="ARBA00022905"/>
    </source>
</evidence>
<protein>
    <recommendedName>
        <fullName evidence="3 7">Coenzyme PQQ synthesis protein B</fullName>
    </recommendedName>
    <alternativeName>
        <fullName evidence="6 7">Pyrroloquinoline quinone biosynthesis protein B</fullName>
    </alternativeName>
</protein>